<feature type="compositionally biased region" description="Polar residues" evidence="1">
    <location>
        <begin position="97"/>
        <end position="109"/>
    </location>
</feature>
<accession>A0ABR0T413</accession>
<evidence type="ECO:0000259" key="2">
    <source>
        <dbReference type="Pfam" id="PF06985"/>
    </source>
</evidence>
<dbReference type="Pfam" id="PF06985">
    <property type="entry name" value="HET"/>
    <property type="match status" value="1"/>
</dbReference>
<feature type="domain" description="Heterokaryon incompatibility" evidence="2">
    <location>
        <begin position="354"/>
        <end position="513"/>
    </location>
</feature>
<dbReference type="PANTHER" id="PTHR33112">
    <property type="entry name" value="DOMAIN PROTEIN, PUTATIVE-RELATED"/>
    <property type="match status" value="1"/>
</dbReference>
<organism evidence="3 4">
    <name type="scientific">Cladobotryum mycophilum</name>
    <dbReference type="NCBI Taxonomy" id="491253"/>
    <lineage>
        <taxon>Eukaryota</taxon>
        <taxon>Fungi</taxon>
        <taxon>Dikarya</taxon>
        <taxon>Ascomycota</taxon>
        <taxon>Pezizomycotina</taxon>
        <taxon>Sordariomycetes</taxon>
        <taxon>Hypocreomycetidae</taxon>
        <taxon>Hypocreales</taxon>
        <taxon>Hypocreaceae</taxon>
        <taxon>Cladobotryum</taxon>
    </lineage>
</organism>
<evidence type="ECO:0000313" key="3">
    <source>
        <dbReference type="EMBL" id="KAK5999198.1"/>
    </source>
</evidence>
<dbReference type="InterPro" id="IPR010730">
    <property type="entry name" value="HET"/>
</dbReference>
<reference evidence="3 4" key="1">
    <citation type="submission" date="2024-01" db="EMBL/GenBank/DDBJ databases">
        <title>Complete genome of Cladobotryum mycophilum ATHUM6906.</title>
        <authorList>
            <person name="Christinaki A.C."/>
            <person name="Myridakis A.I."/>
            <person name="Kouvelis V.N."/>
        </authorList>
    </citation>
    <scope>NUCLEOTIDE SEQUENCE [LARGE SCALE GENOMIC DNA]</scope>
    <source>
        <strain evidence="3 4">ATHUM6906</strain>
    </source>
</reference>
<evidence type="ECO:0000256" key="1">
    <source>
        <dbReference type="SAM" id="MobiDB-lite"/>
    </source>
</evidence>
<gene>
    <name evidence="3" type="ORF">PT974_01589</name>
</gene>
<dbReference type="PANTHER" id="PTHR33112:SF13">
    <property type="entry name" value="HETEROKARYON INCOMPATIBILITY DOMAIN-CONTAINING PROTEIN"/>
    <property type="match status" value="1"/>
</dbReference>
<sequence length="899" mass="102331">MFRSRLPYLIKRSFMTSVRMTKRVELVCPICFDFGYTGTSMRGLVDDEATKKDETANLPSPMTKQPERKGNEAIAEGSLAEATTVVRNSGEEPLAAGTSQATTAERGKSSSSAIPFALSELMKHKDEKRIDDVYILPMDMGTVEPIVNGLLEGEDLRSEKEWAFAFAKAELIKNSMIPFKYWLEQPCPAHRNDEDQAAPCVAIRRGLHEYMLETNSDYTAKQGLMQMAGYVGAGRGSGALQSSFQVGHLEAGTTQASGWAIEGFLQDDIPSPWRKPWYPDQGLVICKRPTTSGDTASDEAFQKATNWYKECNETHPGCSFSEIPYLPERVLDIAAEDTTSGVKLILTNGKRERYACLSHRWGSETPSTTSNNIDAFQNEIPWDVLSPTYQDGVTFLRRFSKWHQEEYGHAIRYFWIDSLCILQDSADDWRDHSTKMSEIYSKSALTLVESFHQGNDKRLFQKSSPGRIPKPITVHDAEGNAREFYFRYTIHHPDIMINDDTIPIWTRAWVFQERLLSPRLLIFGSEELSWQCSGHNKCECGLDESEEQTRKLMTEWEHDIHIRFPSASSRKNLNLILGENPSHVQLRMAWRLMIEAYSQLHFTYRKDTMYAIAGLAKNFNARLGEKKYFAGIWYDETAEEITETDDLEDTTLDLLWRLSHLRDAKREDLPEAAVPITWSWAYPECPVVYPFVHDEVISYYSLAVGIRGTQHVESLPEDHESPRHWLDDMYKEVPPSAIIIGGPLWRTELRGSEISFKIKDTEDREYFYHLGEMSAKIYQEVAFGRSSTEDTFRKMPPIVFYPDNFHTPITGPLFCLPIAKFKHLPVKSSLEEKVIFAALVLEAVGHMATTEGFDPDLESKDPGDLMFRRLGLAYTTDGGWTEEHDAMVEKCPGAAVRIL</sequence>
<keyword evidence="4" id="KW-1185">Reference proteome</keyword>
<dbReference type="EMBL" id="JAVFKD010000001">
    <property type="protein sequence ID" value="KAK5999198.1"/>
    <property type="molecule type" value="Genomic_DNA"/>
</dbReference>
<comment type="caution">
    <text evidence="3">The sequence shown here is derived from an EMBL/GenBank/DDBJ whole genome shotgun (WGS) entry which is preliminary data.</text>
</comment>
<protein>
    <recommendedName>
        <fullName evidence="2">Heterokaryon incompatibility domain-containing protein</fullName>
    </recommendedName>
</protein>
<feature type="region of interest" description="Disordered" evidence="1">
    <location>
        <begin position="88"/>
        <end position="109"/>
    </location>
</feature>
<name>A0ABR0T413_9HYPO</name>
<dbReference type="Proteomes" id="UP001338125">
    <property type="component" value="Unassembled WGS sequence"/>
</dbReference>
<proteinExistence type="predicted"/>
<evidence type="ECO:0000313" key="4">
    <source>
        <dbReference type="Proteomes" id="UP001338125"/>
    </source>
</evidence>